<feature type="compositionally biased region" description="Basic and acidic residues" evidence="1">
    <location>
        <begin position="22"/>
        <end position="33"/>
    </location>
</feature>
<dbReference type="PANTHER" id="PTHR45749">
    <property type="match status" value="1"/>
</dbReference>
<dbReference type="Pfam" id="PF14291">
    <property type="entry name" value="DUF4371"/>
    <property type="match status" value="1"/>
</dbReference>
<evidence type="ECO:0000313" key="4">
    <source>
        <dbReference type="Proteomes" id="UP000518266"/>
    </source>
</evidence>
<evidence type="ECO:0000256" key="1">
    <source>
        <dbReference type="SAM" id="MobiDB-lite"/>
    </source>
</evidence>
<dbReference type="InterPro" id="IPR025398">
    <property type="entry name" value="DUF4371"/>
</dbReference>
<reference evidence="3 4" key="1">
    <citation type="submission" date="2020-03" db="EMBL/GenBank/DDBJ databases">
        <title>Dissostichus mawsoni Genome sequencing and assembly.</title>
        <authorList>
            <person name="Park H."/>
        </authorList>
    </citation>
    <scope>NUCLEOTIDE SEQUENCE [LARGE SCALE GENOMIC DNA]</scope>
    <source>
        <strain evidence="3">DM0001</strain>
        <tissue evidence="3">Muscle</tissue>
    </source>
</reference>
<dbReference type="AlphaFoldDB" id="A0A7J5Y5Z6"/>
<dbReference type="InterPro" id="IPR006580">
    <property type="entry name" value="Znf_TTF"/>
</dbReference>
<sequence length="359" mass="40905">MKRKRADIASFFNKKNPAEAQENERQDISKSRADQPVQPHPKLFPRTLQGDRRRNFQASWYNVHSWLEYSQIQDSAHCFACRHFGLPNTDSVFTSALGFKNWKKATFRDGGFTKHVKGEAHTHAMVAWKEYEREEKVNASLMSTLTKEHNKQIQESRTSIKSVAEVLLLTATQNISQRGHRETRDADNRGNFLAILDVNANHDTVIKNKLTGPRNEKYTSHQIQNEMLDTLAEIVRSSIINEVKERAVKESFLHFESADRLDAAGLTEKIIQVLERYGLEYKSNLVGQAYDSASVMSGKHSGVQARIKEVAKQAFYVHCNAHSLDLVLVDTVKAVPQAECFFAFLQGLYVWLLCSHEVA</sequence>
<accession>A0A7J5Y5Z6</accession>
<dbReference type="Proteomes" id="UP000518266">
    <property type="component" value="Unassembled WGS sequence"/>
</dbReference>
<protein>
    <recommendedName>
        <fullName evidence="2">TTF-type domain-containing protein</fullName>
    </recommendedName>
</protein>
<evidence type="ECO:0000259" key="2">
    <source>
        <dbReference type="SMART" id="SM00597"/>
    </source>
</evidence>
<proteinExistence type="predicted"/>
<feature type="domain" description="TTF-type" evidence="2">
    <location>
        <begin position="52"/>
        <end position="144"/>
    </location>
</feature>
<name>A0A7J5Y5Z6_DISMA</name>
<organism evidence="3 4">
    <name type="scientific">Dissostichus mawsoni</name>
    <name type="common">Antarctic cod</name>
    <dbReference type="NCBI Taxonomy" id="36200"/>
    <lineage>
        <taxon>Eukaryota</taxon>
        <taxon>Metazoa</taxon>
        <taxon>Chordata</taxon>
        <taxon>Craniata</taxon>
        <taxon>Vertebrata</taxon>
        <taxon>Euteleostomi</taxon>
        <taxon>Actinopterygii</taxon>
        <taxon>Neopterygii</taxon>
        <taxon>Teleostei</taxon>
        <taxon>Neoteleostei</taxon>
        <taxon>Acanthomorphata</taxon>
        <taxon>Eupercaria</taxon>
        <taxon>Perciformes</taxon>
        <taxon>Notothenioidei</taxon>
        <taxon>Nototheniidae</taxon>
        <taxon>Dissostichus</taxon>
    </lineage>
</organism>
<feature type="region of interest" description="Disordered" evidence="1">
    <location>
        <begin position="1"/>
        <end position="49"/>
    </location>
</feature>
<dbReference type="OrthoDB" id="1739706at2759"/>
<dbReference type="PANTHER" id="PTHR45749:SF37">
    <property type="entry name" value="OS05G0311600 PROTEIN"/>
    <property type="match status" value="1"/>
</dbReference>
<dbReference type="SMART" id="SM00597">
    <property type="entry name" value="ZnF_TTF"/>
    <property type="match status" value="1"/>
</dbReference>
<gene>
    <name evidence="3" type="ORF">F7725_007614</name>
</gene>
<keyword evidence="4" id="KW-1185">Reference proteome</keyword>
<comment type="caution">
    <text evidence="3">The sequence shown here is derived from an EMBL/GenBank/DDBJ whole genome shotgun (WGS) entry which is preliminary data.</text>
</comment>
<dbReference type="EMBL" id="JAAKFY010000015">
    <property type="protein sequence ID" value="KAF3844451.1"/>
    <property type="molecule type" value="Genomic_DNA"/>
</dbReference>
<evidence type="ECO:0000313" key="3">
    <source>
        <dbReference type="EMBL" id="KAF3844451.1"/>
    </source>
</evidence>